<protein>
    <recommendedName>
        <fullName evidence="12">Protein kinase domain-containing protein</fullName>
    </recommendedName>
</protein>
<dbReference type="AlphaFoldDB" id="A0A9R0YBH4"/>
<proteinExistence type="predicted"/>
<feature type="domain" description="Protein kinase" evidence="12">
    <location>
        <begin position="1"/>
        <end position="209"/>
    </location>
</feature>
<evidence type="ECO:0000259" key="12">
    <source>
        <dbReference type="PROSITE" id="PS50011"/>
    </source>
</evidence>
<dbReference type="GO" id="GO:0005524">
    <property type="term" value="F:ATP binding"/>
    <property type="evidence" value="ECO:0007669"/>
    <property type="project" value="UniProtKB-KW"/>
</dbReference>
<dbReference type="PANTHER" id="PTHR27009">
    <property type="entry name" value="RUST RESISTANCE KINASE LR10-RELATED"/>
    <property type="match status" value="1"/>
</dbReference>
<dbReference type="EMBL" id="LT934121">
    <property type="protein sequence ID" value="VAI51714.1"/>
    <property type="molecule type" value="Genomic_DNA"/>
</dbReference>
<evidence type="ECO:0000256" key="1">
    <source>
        <dbReference type="ARBA" id="ARBA00004479"/>
    </source>
</evidence>
<dbReference type="Gramene" id="TRITD6Av1G221810.1">
    <property type="protein sequence ID" value="TRITD6Av1G221810.1"/>
    <property type="gene ID" value="TRITD6Av1G221810"/>
</dbReference>
<sequence>MKLRQLVGSTMLMWSASWDSAQMEQGVLLSMNSCLHQGCNQRILHFDIQPHNILLDYSFNPKISDFELAKLCTRDHSIVTLTAARGTMGYIAPELYSRNFGRISSKSDVYSFGMLVLEMVSGRRNSDPWIENRNEVYIPEWIYEKISTEQELESSREMTQEEKDTVRKLAIVALWCIQWNPKNRPSMPKVLNMLTGTLQSLTMPPKPFVSSPGHPMPQI</sequence>
<evidence type="ECO:0000256" key="3">
    <source>
        <dbReference type="ARBA" id="ARBA00022679"/>
    </source>
</evidence>
<comment type="subcellular location">
    <subcellularLocation>
        <location evidence="1">Membrane</location>
        <topology evidence="1">Single-pass type I membrane protein</topology>
    </subcellularLocation>
</comment>
<dbReference type="PROSITE" id="PS50011">
    <property type="entry name" value="PROTEIN_KINASE_DOM"/>
    <property type="match status" value="1"/>
</dbReference>
<gene>
    <name evidence="13" type="ORF">TRITD_6Av1G221810</name>
</gene>
<organism evidence="13 14">
    <name type="scientific">Triticum turgidum subsp. durum</name>
    <name type="common">Durum wheat</name>
    <name type="synonym">Triticum durum</name>
    <dbReference type="NCBI Taxonomy" id="4567"/>
    <lineage>
        <taxon>Eukaryota</taxon>
        <taxon>Viridiplantae</taxon>
        <taxon>Streptophyta</taxon>
        <taxon>Embryophyta</taxon>
        <taxon>Tracheophyta</taxon>
        <taxon>Spermatophyta</taxon>
        <taxon>Magnoliopsida</taxon>
        <taxon>Liliopsida</taxon>
        <taxon>Poales</taxon>
        <taxon>Poaceae</taxon>
        <taxon>BOP clade</taxon>
        <taxon>Pooideae</taxon>
        <taxon>Triticodae</taxon>
        <taxon>Triticeae</taxon>
        <taxon>Triticinae</taxon>
        <taxon>Triticum</taxon>
    </lineage>
</organism>
<evidence type="ECO:0000256" key="7">
    <source>
        <dbReference type="ARBA" id="ARBA00022777"/>
    </source>
</evidence>
<keyword evidence="7" id="KW-0418">Kinase</keyword>
<evidence type="ECO:0000256" key="6">
    <source>
        <dbReference type="ARBA" id="ARBA00022741"/>
    </source>
</evidence>
<keyword evidence="3" id="KW-0808">Transferase</keyword>
<dbReference type="GO" id="GO:0016020">
    <property type="term" value="C:membrane"/>
    <property type="evidence" value="ECO:0007669"/>
    <property type="project" value="UniProtKB-SubCell"/>
</dbReference>
<keyword evidence="2" id="KW-0723">Serine/threonine-protein kinase</keyword>
<dbReference type="InterPro" id="IPR011009">
    <property type="entry name" value="Kinase-like_dom_sf"/>
</dbReference>
<accession>A0A9R0YBH4</accession>
<dbReference type="InterPro" id="IPR000719">
    <property type="entry name" value="Prot_kinase_dom"/>
</dbReference>
<keyword evidence="11" id="KW-0325">Glycoprotein</keyword>
<reference evidence="13 14" key="1">
    <citation type="submission" date="2017-09" db="EMBL/GenBank/DDBJ databases">
        <authorList>
            <consortium name="International Durum Wheat Genome Sequencing Consortium (IDWGSC)"/>
            <person name="Milanesi L."/>
        </authorList>
    </citation>
    <scope>NUCLEOTIDE SEQUENCE [LARGE SCALE GENOMIC DNA]</scope>
    <source>
        <strain evidence="14">cv. Svevo</strain>
    </source>
</reference>
<dbReference type="FunFam" id="1.10.510.10:FF:000590">
    <property type="entry name" value="PR5-like receptor kinase"/>
    <property type="match status" value="1"/>
</dbReference>
<keyword evidence="9" id="KW-1133">Transmembrane helix</keyword>
<evidence type="ECO:0000256" key="2">
    <source>
        <dbReference type="ARBA" id="ARBA00022527"/>
    </source>
</evidence>
<keyword evidence="8" id="KW-0067">ATP-binding</keyword>
<evidence type="ECO:0000256" key="11">
    <source>
        <dbReference type="ARBA" id="ARBA00023180"/>
    </source>
</evidence>
<evidence type="ECO:0000256" key="10">
    <source>
        <dbReference type="ARBA" id="ARBA00023136"/>
    </source>
</evidence>
<dbReference type="Proteomes" id="UP000324705">
    <property type="component" value="Chromosome 6A"/>
</dbReference>
<keyword evidence="4" id="KW-0812">Transmembrane</keyword>
<dbReference type="Pfam" id="PF00069">
    <property type="entry name" value="Pkinase"/>
    <property type="match status" value="1"/>
</dbReference>
<evidence type="ECO:0000256" key="4">
    <source>
        <dbReference type="ARBA" id="ARBA00022692"/>
    </source>
</evidence>
<dbReference type="SUPFAM" id="SSF56112">
    <property type="entry name" value="Protein kinase-like (PK-like)"/>
    <property type="match status" value="1"/>
</dbReference>
<evidence type="ECO:0000313" key="13">
    <source>
        <dbReference type="EMBL" id="VAI51714.1"/>
    </source>
</evidence>
<name>A0A9R0YBH4_TRITD</name>
<evidence type="ECO:0000256" key="5">
    <source>
        <dbReference type="ARBA" id="ARBA00022729"/>
    </source>
</evidence>
<evidence type="ECO:0000256" key="9">
    <source>
        <dbReference type="ARBA" id="ARBA00022989"/>
    </source>
</evidence>
<dbReference type="GO" id="GO:0004674">
    <property type="term" value="F:protein serine/threonine kinase activity"/>
    <property type="evidence" value="ECO:0007669"/>
    <property type="project" value="UniProtKB-KW"/>
</dbReference>
<dbReference type="Gene3D" id="1.10.510.10">
    <property type="entry name" value="Transferase(Phosphotransferase) domain 1"/>
    <property type="match status" value="1"/>
</dbReference>
<evidence type="ECO:0000256" key="8">
    <source>
        <dbReference type="ARBA" id="ARBA00022840"/>
    </source>
</evidence>
<keyword evidence="10" id="KW-0472">Membrane</keyword>
<dbReference type="InterPro" id="IPR045874">
    <property type="entry name" value="LRK10/LRL21-25-like"/>
</dbReference>
<dbReference type="SMART" id="SM00220">
    <property type="entry name" value="S_TKc"/>
    <property type="match status" value="1"/>
</dbReference>
<keyword evidence="14" id="KW-1185">Reference proteome</keyword>
<keyword evidence="5" id="KW-0732">Signal</keyword>
<evidence type="ECO:0000313" key="14">
    <source>
        <dbReference type="Proteomes" id="UP000324705"/>
    </source>
</evidence>
<keyword evidence="6" id="KW-0547">Nucleotide-binding</keyword>